<dbReference type="GO" id="GO:0043190">
    <property type="term" value="C:ATP-binding cassette (ABC) transporter complex"/>
    <property type="evidence" value="ECO:0007669"/>
    <property type="project" value="InterPro"/>
</dbReference>
<evidence type="ECO:0000256" key="3">
    <source>
        <dbReference type="ARBA" id="ARBA00022592"/>
    </source>
</evidence>
<comment type="similarity">
    <text evidence="1">Belongs to the PstS family.</text>
</comment>
<accession>A0A3B1B7F4</accession>
<organism evidence="5">
    <name type="scientific">hydrothermal vent metagenome</name>
    <dbReference type="NCBI Taxonomy" id="652676"/>
    <lineage>
        <taxon>unclassified sequences</taxon>
        <taxon>metagenomes</taxon>
        <taxon>ecological metagenomes</taxon>
    </lineage>
</organism>
<dbReference type="PANTHER" id="PTHR42996">
    <property type="entry name" value="PHOSPHATE-BINDING PROTEIN PSTS"/>
    <property type="match status" value="1"/>
</dbReference>
<proteinExistence type="inferred from homology"/>
<sequence length="354" mass="38058">MSLKISTSLLTMAALLFNVGGVVTPAHADVNAISGAGATFPYPVYAKWADTYAKKTGIKMNYQSIGSGGGIKQIKAKTVDFGASDAPLTAADLDKSGLIQFPMIMGGVVPVVNLPGIASGQVKMSGKLLADIYLGKIKRWNDPRIKAENQGLNLPSKAITVVHRADGSGTTWIYTNYLSKVSPEWKSKVGNAKAVSWPAGIGGKGNEGVASYVKRIKGAIGYVEYAYALQNHMAHVKLGNRAGKYLDPDSASFQAAAANADWKHAKGFYMVLTDQPGANSWPITGASFILVYKQQNKPARGRAVLKFFDWAYHHGQKMAAKLDYVPMPASVVKLVEESWRTSVKNPQGKPVWTH</sequence>
<evidence type="ECO:0000313" key="5">
    <source>
        <dbReference type="EMBL" id="VAX14216.1"/>
    </source>
</evidence>
<dbReference type="NCBIfam" id="NF008171">
    <property type="entry name" value="PRK10918.1"/>
    <property type="match status" value="1"/>
</dbReference>
<dbReference type="Gene3D" id="3.40.190.10">
    <property type="entry name" value="Periplasmic binding protein-like II"/>
    <property type="match status" value="2"/>
</dbReference>
<name>A0A3B1B7F4_9ZZZZ</name>
<dbReference type="InterPro" id="IPR005673">
    <property type="entry name" value="ABC_phos-bd_PstS"/>
</dbReference>
<gene>
    <name evidence="5" type="ORF">MNBD_GAMMA24-2700</name>
</gene>
<evidence type="ECO:0000256" key="2">
    <source>
        <dbReference type="ARBA" id="ARBA00022448"/>
    </source>
</evidence>
<dbReference type="AlphaFoldDB" id="A0A3B1B7F4"/>
<dbReference type="GO" id="GO:0042301">
    <property type="term" value="F:phosphate ion binding"/>
    <property type="evidence" value="ECO:0007669"/>
    <property type="project" value="InterPro"/>
</dbReference>
<keyword evidence="2" id="KW-0813">Transport</keyword>
<dbReference type="PANTHER" id="PTHR42996:SF1">
    <property type="entry name" value="PHOSPHATE-BINDING PROTEIN PSTS"/>
    <property type="match status" value="1"/>
</dbReference>
<protein>
    <submittedName>
        <fullName evidence="5">Phosphate ABC transporter, periplasmic phosphate-binding protein PstS (TC 3.A.1.7.1)</fullName>
    </submittedName>
</protein>
<evidence type="ECO:0000256" key="1">
    <source>
        <dbReference type="ARBA" id="ARBA00008725"/>
    </source>
</evidence>
<dbReference type="GO" id="GO:0035435">
    <property type="term" value="P:phosphate ion transmembrane transport"/>
    <property type="evidence" value="ECO:0007669"/>
    <property type="project" value="InterPro"/>
</dbReference>
<dbReference type="CDD" id="cd13565">
    <property type="entry name" value="PBP2_PstS"/>
    <property type="match status" value="1"/>
</dbReference>
<dbReference type="InterPro" id="IPR050962">
    <property type="entry name" value="Phosphate-bind_PstS"/>
</dbReference>
<keyword evidence="3" id="KW-0592">Phosphate transport</keyword>
<dbReference type="Pfam" id="PF12849">
    <property type="entry name" value="PBP_like_2"/>
    <property type="match status" value="1"/>
</dbReference>
<feature type="domain" description="PBP" evidence="4">
    <location>
        <begin position="29"/>
        <end position="311"/>
    </location>
</feature>
<reference evidence="5" key="1">
    <citation type="submission" date="2018-06" db="EMBL/GenBank/DDBJ databases">
        <authorList>
            <person name="Zhirakovskaya E."/>
        </authorList>
    </citation>
    <scope>NUCLEOTIDE SEQUENCE</scope>
</reference>
<dbReference type="InterPro" id="IPR024370">
    <property type="entry name" value="PBP_domain"/>
</dbReference>
<dbReference type="PIRSF" id="PIRSF002756">
    <property type="entry name" value="PstS"/>
    <property type="match status" value="1"/>
</dbReference>
<dbReference type="NCBIfam" id="TIGR00975">
    <property type="entry name" value="3a0107s03"/>
    <property type="match status" value="1"/>
</dbReference>
<dbReference type="EMBL" id="UOFZ01000163">
    <property type="protein sequence ID" value="VAX14216.1"/>
    <property type="molecule type" value="Genomic_DNA"/>
</dbReference>
<evidence type="ECO:0000259" key="4">
    <source>
        <dbReference type="Pfam" id="PF12849"/>
    </source>
</evidence>
<dbReference type="SUPFAM" id="SSF53850">
    <property type="entry name" value="Periplasmic binding protein-like II"/>
    <property type="match status" value="1"/>
</dbReference>